<feature type="active site" description="Nucleophile" evidence="10">
    <location>
        <position position="12"/>
    </location>
</feature>
<dbReference type="GO" id="GO:0046872">
    <property type="term" value="F:metal ion binding"/>
    <property type="evidence" value="ECO:0007669"/>
    <property type="project" value="UniProtKB-KW"/>
</dbReference>
<name>V5EYY1_9VIBR</name>
<dbReference type="GO" id="GO:0005829">
    <property type="term" value="C:cytosol"/>
    <property type="evidence" value="ECO:0007669"/>
    <property type="project" value="TreeGrafter"/>
</dbReference>
<evidence type="ECO:0000256" key="3">
    <source>
        <dbReference type="ARBA" id="ARBA00004818"/>
    </source>
</evidence>
<dbReference type="InterPro" id="IPR036412">
    <property type="entry name" value="HAD-like_sf"/>
</dbReference>
<dbReference type="GO" id="GO:0046295">
    <property type="term" value="P:glycolate biosynthetic process"/>
    <property type="evidence" value="ECO:0007669"/>
    <property type="project" value="UniProtKB-UniRule"/>
</dbReference>
<dbReference type="EC" id="3.1.3.18" evidence="5 10"/>
<dbReference type="NCBIfam" id="TIGR01449">
    <property type="entry name" value="PGP_bact"/>
    <property type="match status" value="1"/>
</dbReference>
<keyword evidence="12" id="KW-1185">Reference proteome</keyword>
<dbReference type="SFLD" id="SFLDS00003">
    <property type="entry name" value="Haloacid_Dehalogenase"/>
    <property type="match status" value="1"/>
</dbReference>
<dbReference type="CDD" id="cd16417">
    <property type="entry name" value="HAD_PGPase"/>
    <property type="match status" value="1"/>
</dbReference>
<dbReference type="UniPathway" id="UPA00865">
    <property type="reaction ID" value="UER00834"/>
</dbReference>
<evidence type="ECO:0000256" key="9">
    <source>
        <dbReference type="ARBA" id="ARBA00023277"/>
    </source>
</evidence>
<dbReference type="NCBIfam" id="TIGR01662">
    <property type="entry name" value="HAD-SF-IIIA"/>
    <property type="match status" value="1"/>
</dbReference>
<dbReference type="PANTHER" id="PTHR43434">
    <property type="entry name" value="PHOSPHOGLYCOLATE PHOSPHATASE"/>
    <property type="match status" value="1"/>
</dbReference>
<dbReference type="InterPro" id="IPR006439">
    <property type="entry name" value="HAD-SF_hydro_IA"/>
</dbReference>
<keyword evidence="6 10" id="KW-0479">Metal-binding</keyword>
<sequence>MALNLTKLLAFDLDGTLLDSVPDLAIATDQAVQAMGHPSVSEAQVREWVGNGADVLVARALSRSMHIDPALSDETKQQARQYFDRFYAECGHTQSNLYPSVAESLNKLHQAGYLLAIVTNKPYQFVPEILSQHGLSDLFIDVLGGDALEKKKPDPMPLNHLLEKHQLSTAEMIMIGDSKNDILAAKNAGVTSVALPYGYNHGEPIESSHPDYLIDDLSQLVELLPSCH</sequence>
<dbReference type="NCBIfam" id="TIGR01509">
    <property type="entry name" value="HAD-SF-IA-v3"/>
    <property type="match status" value="1"/>
</dbReference>
<dbReference type="InterPro" id="IPR023198">
    <property type="entry name" value="PGP-like_dom2"/>
</dbReference>
<dbReference type="GO" id="GO:0008967">
    <property type="term" value="F:phosphoglycolate phosphatase activity"/>
    <property type="evidence" value="ECO:0007669"/>
    <property type="project" value="UniProtKB-UniRule"/>
</dbReference>
<dbReference type="PANTHER" id="PTHR43434:SF1">
    <property type="entry name" value="PHOSPHOGLYCOLATE PHOSPHATASE"/>
    <property type="match status" value="1"/>
</dbReference>
<dbReference type="GO" id="GO:0005975">
    <property type="term" value="P:carbohydrate metabolic process"/>
    <property type="evidence" value="ECO:0007669"/>
    <property type="project" value="InterPro"/>
</dbReference>
<dbReference type="OrthoDB" id="9776368at2"/>
<evidence type="ECO:0000256" key="2">
    <source>
        <dbReference type="ARBA" id="ARBA00001946"/>
    </source>
</evidence>
<evidence type="ECO:0000313" key="11">
    <source>
        <dbReference type="EMBL" id="GAD88019.1"/>
    </source>
</evidence>
<evidence type="ECO:0000256" key="5">
    <source>
        <dbReference type="ARBA" id="ARBA00013078"/>
    </source>
</evidence>
<dbReference type="NCBIfam" id="NF009695">
    <property type="entry name" value="PRK13222.1-2"/>
    <property type="match status" value="1"/>
</dbReference>
<dbReference type="GO" id="GO:0006281">
    <property type="term" value="P:DNA repair"/>
    <property type="evidence" value="ECO:0007669"/>
    <property type="project" value="TreeGrafter"/>
</dbReference>
<feature type="binding site" evidence="10">
    <location>
        <position position="177"/>
    </location>
    <ligand>
        <name>Mg(2+)</name>
        <dbReference type="ChEBI" id="CHEBI:18420"/>
    </ligand>
</feature>
<dbReference type="InterPro" id="IPR041492">
    <property type="entry name" value="HAD_2"/>
</dbReference>
<proteinExistence type="inferred from homology"/>
<comment type="function">
    <text evidence="10">Specifically catalyzes the dephosphorylation of 2-phosphoglycolate. Is involved in the dissimilation of the intracellular 2-phosphoglycolate formed during the DNA repair of 3'-phosphoglycolate ends, a major class of DNA lesions induced by oxidative stress.</text>
</comment>
<dbReference type="EMBL" id="BAUJ01000003">
    <property type="protein sequence ID" value="GAD88019.1"/>
    <property type="molecule type" value="Genomic_DNA"/>
</dbReference>
<accession>V5EYY1</accession>
<dbReference type="Pfam" id="PF13419">
    <property type="entry name" value="HAD_2"/>
    <property type="match status" value="1"/>
</dbReference>
<feature type="binding site" evidence="10">
    <location>
        <position position="14"/>
    </location>
    <ligand>
        <name>Mg(2+)</name>
        <dbReference type="ChEBI" id="CHEBI:18420"/>
    </ligand>
</feature>
<evidence type="ECO:0000256" key="8">
    <source>
        <dbReference type="ARBA" id="ARBA00022842"/>
    </source>
</evidence>
<feature type="binding site" evidence="10">
    <location>
        <position position="12"/>
    </location>
    <ligand>
        <name>Mg(2+)</name>
        <dbReference type="ChEBI" id="CHEBI:18420"/>
    </ligand>
</feature>
<evidence type="ECO:0000256" key="1">
    <source>
        <dbReference type="ARBA" id="ARBA00000830"/>
    </source>
</evidence>
<comment type="similarity">
    <text evidence="4 10">Belongs to the HAD-like hydrolase superfamily. CbbY/CbbZ/Gph/YieH family.</text>
</comment>
<dbReference type="InterPro" id="IPR050155">
    <property type="entry name" value="HAD-like_hydrolase_sf"/>
</dbReference>
<comment type="pathway">
    <text evidence="3 10">Organic acid metabolism; glycolate biosynthesis; glycolate from 2-phosphoglycolate: step 1/1.</text>
</comment>
<evidence type="ECO:0000256" key="6">
    <source>
        <dbReference type="ARBA" id="ARBA00022723"/>
    </source>
</evidence>
<keyword evidence="8 10" id="KW-0460">Magnesium</keyword>
<reference evidence="11 12" key="1">
    <citation type="submission" date="2013-11" db="EMBL/GenBank/DDBJ databases">
        <title>Whole genome shotgun sequence of Vibrio halioticoli NBRC 102217.</title>
        <authorList>
            <person name="Isaki S."/>
            <person name="Kimura A."/>
            <person name="Ohji S."/>
            <person name="Hosoyama A."/>
            <person name="Fujita N."/>
            <person name="Hashimoto M."/>
            <person name="Hosoyama Y."/>
            <person name="Yamazoe A."/>
        </authorList>
    </citation>
    <scope>NUCLEOTIDE SEQUENCE [LARGE SCALE GENOMIC DNA]</scope>
    <source>
        <strain evidence="11 12">NBRC 102217</strain>
    </source>
</reference>
<dbReference type="FunFam" id="3.40.50.1000:FF:000022">
    <property type="entry name" value="Phosphoglycolate phosphatase"/>
    <property type="match status" value="1"/>
</dbReference>
<dbReference type="Gene3D" id="1.10.150.240">
    <property type="entry name" value="Putative phosphatase, domain 2"/>
    <property type="match status" value="1"/>
</dbReference>
<dbReference type="Gene3D" id="3.40.50.1000">
    <property type="entry name" value="HAD superfamily/HAD-like"/>
    <property type="match status" value="1"/>
</dbReference>
<evidence type="ECO:0000256" key="10">
    <source>
        <dbReference type="HAMAP-Rule" id="MF_00495"/>
    </source>
</evidence>
<dbReference type="InterPro" id="IPR023214">
    <property type="entry name" value="HAD_sf"/>
</dbReference>
<dbReference type="AlphaFoldDB" id="V5EYY1"/>
<organism evidence="11 12">
    <name type="scientific">Vibrio halioticoli NBRC 102217</name>
    <dbReference type="NCBI Taxonomy" id="1219072"/>
    <lineage>
        <taxon>Bacteria</taxon>
        <taxon>Pseudomonadati</taxon>
        <taxon>Pseudomonadota</taxon>
        <taxon>Gammaproteobacteria</taxon>
        <taxon>Vibrionales</taxon>
        <taxon>Vibrionaceae</taxon>
        <taxon>Vibrio</taxon>
    </lineage>
</organism>
<gene>
    <name evidence="11" type="primary">gph</name>
    <name evidence="11" type="ORF">VHA01S_003_00950</name>
</gene>
<keyword evidence="9 10" id="KW-0119">Carbohydrate metabolism</keyword>
<dbReference type="NCBIfam" id="TIGR01549">
    <property type="entry name" value="HAD-SF-IA-v1"/>
    <property type="match status" value="1"/>
</dbReference>
<keyword evidence="7 10" id="KW-0378">Hydrolase</keyword>
<protein>
    <recommendedName>
        <fullName evidence="5 10">Phosphoglycolate phosphatase</fullName>
        <shortName evidence="10">PGP</shortName>
        <shortName evidence="10">PGPase</shortName>
        <ecNumber evidence="5 10">3.1.3.18</ecNumber>
    </recommendedName>
</protein>
<dbReference type="InterPro" id="IPR006549">
    <property type="entry name" value="HAD-SF_hydro_IIIA"/>
</dbReference>
<comment type="catalytic activity">
    <reaction evidence="1 10">
        <text>2-phosphoglycolate + H2O = glycolate + phosphate</text>
        <dbReference type="Rhea" id="RHEA:14369"/>
        <dbReference type="ChEBI" id="CHEBI:15377"/>
        <dbReference type="ChEBI" id="CHEBI:29805"/>
        <dbReference type="ChEBI" id="CHEBI:43474"/>
        <dbReference type="ChEBI" id="CHEBI:58033"/>
        <dbReference type="EC" id="3.1.3.18"/>
    </reaction>
</comment>
<dbReference type="InterPro" id="IPR037512">
    <property type="entry name" value="PGPase_prok"/>
</dbReference>
<evidence type="ECO:0000256" key="7">
    <source>
        <dbReference type="ARBA" id="ARBA00022801"/>
    </source>
</evidence>
<dbReference type="eggNOG" id="COG0546">
    <property type="taxonomic scope" value="Bacteria"/>
</dbReference>
<dbReference type="SUPFAM" id="SSF56784">
    <property type="entry name" value="HAD-like"/>
    <property type="match status" value="1"/>
</dbReference>
<dbReference type="SFLD" id="SFLDG01129">
    <property type="entry name" value="C1.5:_HAD__Beta-PGM__Phosphata"/>
    <property type="match status" value="1"/>
</dbReference>
<dbReference type="PRINTS" id="PR00413">
    <property type="entry name" value="HADHALOGNASE"/>
</dbReference>
<evidence type="ECO:0000313" key="12">
    <source>
        <dbReference type="Proteomes" id="UP000017800"/>
    </source>
</evidence>
<dbReference type="HAMAP" id="MF_00495">
    <property type="entry name" value="GPH_hydrolase_bact"/>
    <property type="match status" value="1"/>
</dbReference>
<dbReference type="SFLD" id="SFLDG01135">
    <property type="entry name" value="C1.5.6:_HAD__Beta-PGM__Phospha"/>
    <property type="match status" value="1"/>
</dbReference>
<comment type="caution">
    <text evidence="11">The sequence shown here is derived from an EMBL/GenBank/DDBJ whole genome shotgun (WGS) entry which is preliminary data.</text>
</comment>
<dbReference type="RefSeq" id="WP_023402441.1">
    <property type="nucleotide sequence ID" value="NZ_BAUJ01000003.1"/>
</dbReference>
<comment type="cofactor">
    <cofactor evidence="2 10">
        <name>Mg(2+)</name>
        <dbReference type="ChEBI" id="CHEBI:18420"/>
    </cofactor>
</comment>
<evidence type="ECO:0000256" key="4">
    <source>
        <dbReference type="ARBA" id="ARBA00006171"/>
    </source>
</evidence>
<dbReference type="Proteomes" id="UP000017800">
    <property type="component" value="Unassembled WGS sequence"/>
</dbReference>